<sequence>MSNDLIVAYKFGSQFDGQLSAREGINLYKLHAQEHEGKVLFTINKAPRPEFRDRIKKIILMTRDGKFAIIGKVNDLGKGSIIKPSNEYTAPSIWDNEDRSSMGWFAIEDLEQIQINPGDFTSINGKDLLDSMSANAYMTYIEI</sequence>
<dbReference type="AlphaFoldDB" id="F0I1Q2"/>
<evidence type="ECO:0000313" key="2">
    <source>
        <dbReference type="Proteomes" id="UP000003332"/>
    </source>
</evidence>
<gene>
    <name evidence="1" type="ORF">HMPREF9381_1293</name>
</gene>
<proteinExistence type="predicted"/>
<organism evidence="1 2">
    <name type="scientific">Streptococcus sanguinis SK72</name>
    <dbReference type="NCBI Taxonomy" id="888809"/>
    <lineage>
        <taxon>Bacteria</taxon>
        <taxon>Bacillati</taxon>
        <taxon>Bacillota</taxon>
        <taxon>Bacilli</taxon>
        <taxon>Lactobacillales</taxon>
        <taxon>Streptococcaceae</taxon>
        <taxon>Streptococcus</taxon>
    </lineage>
</organism>
<accession>F0I1Q2</accession>
<dbReference type="RefSeq" id="WP_002904820.1">
    <property type="nucleotide sequence ID" value="NZ_GL872376.1"/>
</dbReference>
<evidence type="ECO:0000313" key="1">
    <source>
        <dbReference type="EMBL" id="EGD29780.1"/>
    </source>
</evidence>
<comment type="caution">
    <text evidence="1">The sequence shown here is derived from an EMBL/GenBank/DDBJ whole genome shotgun (WGS) entry which is preliminary data.</text>
</comment>
<dbReference type="Proteomes" id="UP000003332">
    <property type="component" value="Unassembled WGS sequence"/>
</dbReference>
<protein>
    <submittedName>
        <fullName evidence="1">Uncharacterized protein</fullName>
    </submittedName>
</protein>
<name>F0I1Q2_STRSA</name>
<dbReference type="EMBL" id="AEXV01000007">
    <property type="protein sequence ID" value="EGD29780.1"/>
    <property type="molecule type" value="Genomic_DNA"/>
</dbReference>
<reference evidence="1 2" key="1">
    <citation type="submission" date="2011-02" db="EMBL/GenBank/DDBJ databases">
        <authorList>
            <person name="Muzny D."/>
            <person name="Qin X."/>
            <person name="Deng J."/>
            <person name="Jiang H."/>
            <person name="Liu Y."/>
            <person name="Qu J."/>
            <person name="Song X.-Z."/>
            <person name="Zhang L."/>
            <person name="Thornton R."/>
            <person name="Coyle M."/>
            <person name="Francisco L."/>
            <person name="Jackson L."/>
            <person name="Javaid M."/>
            <person name="Korchina V."/>
            <person name="Kovar C."/>
            <person name="Mata R."/>
            <person name="Mathew T."/>
            <person name="Ngo R."/>
            <person name="Nguyen L."/>
            <person name="Nguyen N."/>
            <person name="Okwuonu G."/>
            <person name="Ongeri F."/>
            <person name="Pham C."/>
            <person name="Simmons D."/>
            <person name="Wilczek-Boney K."/>
            <person name="Hale W."/>
            <person name="Jakkamsetti A."/>
            <person name="Pham P."/>
            <person name="Ruth R."/>
            <person name="San Lucas F."/>
            <person name="Warren J."/>
            <person name="Zhang J."/>
            <person name="Zhao Z."/>
            <person name="Zhou C."/>
            <person name="Zhu D."/>
            <person name="Lee S."/>
            <person name="Bess C."/>
            <person name="Blankenburg K."/>
            <person name="Forbes L."/>
            <person name="Fu Q."/>
            <person name="Gubbala S."/>
            <person name="Hirani K."/>
            <person name="Jayaseelan J.C."/>
            <person name="Lara F."/>
            <person name="Munidasa M."/>
            <person name="Palculict T."/>
            <person name="Patil S."/>
            <person name="Pu L.-L."/>
            <person name="Saada N."/>
            <person name="Tang L."/>
            <person name="Weissenberger G."/>
            <person name="Zhu Y."/>
            <person name="Hemphill L."/>
            <person name="Shang Y."/>
            <person name="Youmans B."/>
            <person name="Ayvaz T."/>
            <person name="Ross M."/>
            <person name="Santibanez J."/>
            <person name="Aqrawi P."/>
            <person name="Gross S."/>
            <person name="Joshi V."/>
            <person name="Fowler G."/>
            <person name="Nazareth L."/>
            <person name="Reid J."/>
            <person name="Worley K."/>
            <person name="Petrosino J."/>
            <person name="Highlander S."/>
            <person name="Gibbs R."/>
        </authorList>
    </citation>
    <scope>NUCLEOTIDE SEQUENCE [LARGE SCALE GENOMIC DNA]</scope>
    <source>
        <strain evidence="1 2">SK72</strain>
    </source>
</reference>
<dbReference type="PATRIC" id="fig|888809.3.peg.1260"/>
<dbReference type="HOGENOM" id="CLU_1805143_0_0_9"/>